<reference evidence="18" key="1">
    <citation type="submission" date="2006-12" db="EMBL/GenBank/DDBJ databases">
        <title>Complete sequence of Halorhodospira halophila SL1.</title>
        <authorList>
            <consortium name="US DOE Joint Genome Institute"/>
            <person name="Copeland A."/>
            <person name="Lucas S."/>
            <person name="Lapidus A."/>
            <person name="Barry K."/>
            <person name="Detter J.C."/>
            <person name="Glavina del Rio T."/>
            <person name="Hammon N."/>
            <person name="Israni S."/>
            <person name="Dalin E."/>
            <person name="Tice H."/>
            <person name="Pitluck S."/>
            <person name="Saunders E."/>
            <person name="Brettin T."/>
            <person name="Bruce D."/>
            <person name="Han C."/>
            <person name="Tapia R."/>
            <person name="Schmutz J."/>
            <person name="Larimer F."/>
            <person name="Land M."/>
            <person name="Hauser L."/>
            <person name="Kyrpides N."/>
            <person name="Mikhailova N."/>
            <person name="Hoff W."/>
            <person name="Richardson P."/>
        </authorList>
    </citation>
    <scope>NUCLEOTIDE SEQUENCE [LARGE SCALE GENOMIC DNA]</scope>
    <source>
        <strain evidence="18">DSM 244 / SL1</strain>
    </source>
</reference>
<organism evidence="17 18">
    <name type="scientific">Halorhodospira halophila (strain DSM 244 / SL1)</name>
    <name type="common">Ectothiorhodospira halophila (strain DSM 244 / SL1)</name>
    <dbReference type="NCBI Taxonomy" id="349124"/>
    <lineage>
        <taxon>Bacteria</taxon>
        <taxon>Pseudomonadati</taxon>
        <taxon>Pseudomonadota</taxon>
        <taxon>Gammaproteobacteria</taxon>
        <taxon>Chromatiales</taxon>
        <taxon>Ectothiorhodospiraceae</taxon>
        <taxon>Halorhodospira</taxon>
    </lineage>
</organism>
<dbReference type="Gene3D" id="3.30.70.1530">
    <property type="entry name" value="Hypothetical protein rpa1041"/>
    <property type="match status" value="1"/>
</dbReference>
<evidence type="ECO:0000313" key="17">
    <source>
        <dbReference type="EMBL" id="ABM61285.1"/>
    </source>
</evidence>
<evidence type="ECO:0000256" key="9">
    <source>
        <dbReference type="ARBA" id="ARBA00023136"/>
    </source>
</evidence>
<dbReference type="eggNOG" id="COG1766">
    <property type="taxonomic scope" value="Bacteria"/>
</dbReference>
<feature type="compositionally biased region" description="Gly residues" evidence="13">
    <location>
        <begin position="22"/>
        <end position="33"/>
    </location>
</feature>
<dbReference type="InterPro" id="IPR013556">
    <property type="entry name" value="Flag_M-ring_C"/>
</dbReference>
<dbReference type="OrthoDB" id="8554211at2"/>
<feature type="region of interest" description="Disordered" evidence="13">
    <location>
        <begin position="345"/>
        <end position="378"/>
    </location>
</feature>
<evidence type="ECO:0000256" key="8">
    <source>
        <dbReference type="ARBA" id="ARBA00022989"/>
    </source>
</evidence>
<dbReference type="PANTHER" id="PTHR30046:SF0">
    <property type="entry name" value="FLAGELLAR M-RING PROTEIN"/>
    <property type="match status" value="1"/>
</dbReference>
<sequence length="595" mass="64771">MADSQAMTESSGSSPPSPLDSGGQGGAGTEGGGFAGVGRFVPEDWREQLTRVLGDNPLRKLGLGAGLLAVAGLGVAIFFWAQEPAELRTLYADLSSDDAAEVINALEEQGVRVEFDERTGDIKVPENAVHRARIFLASEGLPRGSGFGYEMLEDDPGFGVSEFMEHARFDRALETELARSIETLRGVVSARVHLDDPQESVFVRDRRDAKASVVLELDQDRQLPDRQVEGIIHLVASAVSDLEHGNVSVVDHRGRLLTAEDEPTEATRSAQQFELTRRLEERIQRRVEDMVEPIIGPDRVRAQVSARLNFDERRQIEELFDPESSAIRSEQMSERSGGGGQWPIGIPGALTNQPPGPGTLDGEELEGGGGTPFSSDETRNWEVGRTLSEVQPAIGVIDRLTVGVLVDHRYVQNEDGEVVREALSDEEIQTLENLVQDAVGYDADRGDAVSVATVPFAEIVEPPDPPEEVWEQEWVRDLIRLAVFAAIGLLIYIVAIRPIVNRMLGGEDELDEESGGAETEGLERPAGESLASPGRGQEGEAALQLAGISGEQLSDMRERPYEAKLQAVLELVENEPELAANAVKAWLDEDDKRKG</sequence>
<comment type="subunit">
    <text evidence="11">The basal body constitutes a major portion of the flagellar organelle and consists of four rings (L,P,S, and M) mounted on a central rod. The M ring is integral to the inner membrane of the cell and may be connected to the flagellar rod via the S ring. The S (supramembrane ring) lies just distal to the M ring. The L and P rings lie in the outer membrane and the periplasmic space, respectively.</text>
</comment>
<keyword evidence="17" id="KW-0282">Flagellum</keyword>
<dbReference type="Proteomes" id="UP000000647">
    <property type="component" value="Chromosome"/>
</dbReference>
<proteinExistence type="inferred from homology"/>
<keyword evidence="10 12" id="KW-0975">Bacterial flagellum</keyword>
<keyword evidence="18" id="KW-1185">Reference proteome</keyword>
<evidence type="ECO:0000256" key="1">
    <source>
        <dbReference type="ARBA" id="ARBA00003820"/>
    </source>
</evidence>
<dbReference type="InterPro" id="IPR000067">
    <property type="entry name" value="FlgMring_FliF"/>
</dbReference>
<dbReference type="RefSeq" id="WP_011813308.1">
    <property type="nucleotide sequence ID" value="NC_008789.1"/>
</dbReference>
<dbReference type="GO" id="GO:0003774">
    <property type="term" value="F:cytoskeletal motor activity"/>
    <property type="evidence" value="ECO:0007669"/>
    <property type="project" value="InterPro"/>
</dbReference>
<dbReference type="AlphaFoldDB" id="A1WUC3"/>
<gene>
    <name evidence="17" type="ordered locus">Hhal_0498</name>
</gene>
<feature type="domain" description="Flagellar M-ring N-terminal" evidence="15">
    <location>
        <begin position="86"/>
        <end position="258"/>
    </location>
</feature>
<keyword evidence="17" id="KW-0969">Cilium</keyword>
<dbReference type="HOGENOM" id="CLU_028108_1_1_6"/>
<dbReference type="Gene3D" id="3.30.300.30">
    <property type="match status" value="1"/>
</dbReference>
<feature type="region of interest" description="Disordered" evidence="13">
    <location>
        <begin position="1"/>
        <end position="33"/>
    </location>
</feature>
<dbReference type="PIRSF" id="PIRSF004862">
    <property type="entry name" value="FliF"/>
    <property type="match status" value="1"/>
</dbReference>
<dbReference type="Pfam" id="PF08345">
    <property type="entry name" value="YscJ_FliF_C"/>
    <property type="match status" value="1"/>
</dbReference>
<dbReference type="InterPro" id="IPR043427">
    <property type="entry name" value="YscJ/FliF"/>
</dbReference>
<name>A1WUC3_HALHL</name>
<dbReference type="GO" id="GO:0071973">
    <property type="term" value="P:bacterial-type flagellum-dependent cell motility"/>
    <property type="evidence" value="ECO:0007669"/>
    <property type="project" value="InterPro"/>
</dbReference>
<comment type="function">
    <text evidence="1 12">The M ring may be actively involved in energy transduction.</text>
</comment>
<dbReference type="KEGG" id="hha:Hhal_0498"/>
<evidence type="ECO:0000256" key="6">
    <source>
        <dbReference type="ARBA" id="ARBA00022475"/>
    </source>
</evidence>
<dbReference type="EMBL" id="CP000544">
    <property type="protein sequence ID" value="ABM61285.1"/>
    <property type="molecule type" value="Genomic_DNA"/>
</dbReference>
<evidence type="ECO:0000256" key="12">
    <source>
        <dbReference type="PIRNR" id="PIRNR004862"/>
    </source>
</evidence>
<evidence type="ECO:0000256" key="2">
    <source>
        <dbReference type="ARBA" id="ARBA00004117"/>
    </source>
</evidence>
<evidence type="ECO:0000256" key="3">
    <source>
        <dbReference type="ARBA" id="ARBA00004651"/>
    </source>
</evidence>
<evidence type="ECO:0000256" key="10">
    <source>
        <dbReference type="ARBA" id="ARBA00023143"/>
    </source>
</evidence>
<evidence type="ECO:0000259" key="16">
    <source>
        <dbReference type="Pfam" id="PF08345"/>
    </source>
</evidence>
<dbReference type="PRINTS" id="PR01009">
    <property type="entry name" value="FLGMRINGFLIF"/>
</dbReference>
<dbReference type="GO" id="GO:0005886">
    <property type="term" value="C:plasma membrane"/>
    <property type="evidence" value="ECO:0007669"/>
    <property type="project" value="UniProtKB-SubCell"/>
</dbReference>
<keyword evidence="7 14" id="KW-0812">Transmembrane</keyword>
<keyword evidence="8 14" id="KW-1133">Transmembrane helix</keyword>
<dbReference type="InterPro" id="IPR045851">
    <property type="entry name" value="AMP-bd_C_sf"/>
</dbReference>
<dbReference type="InterPro" id="IPR006182">
    <property type="entry name" value="FliF_N_dom"/>
</dbReference>
<dbReference type="Pfam" id="PF01514">
    <property type="entry name" value="YscJ_FliF"/>
    <property type="match status" value="1"/>
</dbReference>
<dbReference type="PANTHER" id="PTHR30046">
    <property type="entry name" value="FLAGELLAR M-RING PROTEIN"/>
    <property type="match status" value="1"/>
</dbReference>
<dbReference type="STRING" id="349124.Hhal_0498"/>
<evidence type="ECO:0000256" key="4">
    <source>
        <dbReference type="ARBA" id="ARBA00007971"/>
    </source>
</evidence>
<evidence type="ECO:0000259" key="15">
    <source>
        <dbReference type="Pfam" id="PF01514"/>
    </source>
</evidence>
<comment type="similarity">
    <text evidence="4 12">Belongs to the FliF family.</text>
</comment>
<evidence type="ECO:0000313" key="18">
    <source>
        <dbReference type="Proteomes" id="UP000000647"/>
    </source>
</evidence>
<evidence type="ECO:0000256" key="11">
    <source>
        <dbReference type="ARBA" id="ARBA00025936"/>
    </source>
</evidence>
<keyword evidence="17" id="KW-0966">Cell projection</keyword>
<keyword evidence="6" id="KW-1003">Cell membrane</keyword>
<feature type="domain" description="Flagellar M-ring C-terminal" evidence="16">
    <location>
        <begin position="292"/>
        <end position="456"/>
    </location>
</feature>
<evidence type="ECO:0000256" key="14">
    <source>
        <dbReference type="SAM" id="Phobius"/>
    </source>
</evidence>
<keyword evidence="9 14" id="KW-0472">Membrane</keyword>
<comment type="subcellular location">
    <subcellularLocation>
        <location evidence="2 12">Bacterial flagellum basal body</location>
    </subcellularLocation>
    <subcellularLocation>
        <location evidence="3">Cell membrane</location>
        <topology evidence="3">Multi-pass membrane protein</topology>
    </subcellularLocation>
</comment>
<protein>
    <recommendedName>
        <fullName evidence="5 12">Flagellar M-ring protein</fullName>
    </recommendedName>
</protein>
<feature type="transmembrane region" description="Helical" evidence="14">
    <location>
        <begin position="61"/>
        <end position="81"/>
    </location>
</feature>
<evidence type="ECO:0000256" key="13">
    <source>
        <dbReference type="SAM" id="MobiDB-lite"/>
    </source>
</evidence>
<feature type="region of interest" description="Disordered" evidence="13">
    <location>
        <begin position="509"/>
        <end position="549"/>
    </location>
</feature>
<accession>A1WUC3</accession>
<reference evidence="17 18" key="2">
    <citation type="journal article" date="2013" name="Stand. Genomic Sci.">
        <title>Complete genome sequence of Halorhodospira halophila SL1.</title>
        <authorList>
            <person name="Challacombe J.F."/>
            <person name="Majid S."/>
            <person name="Deole R."/>
            <person name="Brettin T.S."/>
            <person name="Bruce D."/>
            <person name="Delano S.F."/>
            <person name="Detter J.C."/>
            <person name="Gleasner C.D."/>
            <person name="Han C.S."/>
            <person name="Misra M."/>
            <person name="Reitenga K.G."/>
            <person name="Mikhailova N."/>
            <person name="Woyke T."/>
            <person name="Pitluck S."/>
            <person name="Nolan M."/>
            <person name="Land M.L."/>
            <person name="Saunders E."/>
            <person name="Tapia R."/>
            <person name="Lapidus A."/>
            <person name="Ivanova N."/>
            <person name="Hoff W.D."/>
        </authorList>
    </citation>
    <scope>NUCLEOTIDE SEQUENCE [LARGE SCALE GENOMIC DNA]</scope>
    <source>
        <strain evidence="18">DSM 244 / SL1</strain>
    </source>
</reference>
<evidence type="ECO:0000256" key="7">
    <source>
        <dbReference type="ARBA" id="ARBA00022692"/>
    </source>
</evidence>
<dbReference type="NCBIfam" id="TIGR00206">
    <property type="entry name" value="fliF"/>
    <property type="match status" value="1"/>
</dbReference>
<evidence type="ECO:0000256" key="5">
    <source>
        <dbReference type="ARBA" id="ARBA00017949"/>
    </source>
</evidence>
<dbReference type="GO" id="GO:0009431">
    <property type="term" value="C:bacterial-type flagellum basal body, MS ring"/>
    <property type="evidence" value="ECO:0007669"/>
    <property type="project" value="InterPro"/>
</dbReference>